<keyword evidence="4 6" id="KW-1133">Transmembrane helix</keyword>
<dbReference type="NCBIfam" id="TIGR00893">
    <property type="entry name" value="2A0114"/>
    <property type="match status" value="1"/>
</dbReference>
<evidence type="ECO:0000256" key="1">
    <source>
        <dbReference type="ARBA" id="ARBA00004651"/>
    </source>
</evidence>
<dbReference type="InterPro" id="IPR050382">
    <property type="entry name" value="MFS_Na/Anion_cotransporter"/>
</dbReference>
<name>A0ABY7NGQ0_9SPHN</name>
<keyword evidence="9" id="KW-1185">Reference proteome</keyword>
<evidence type="ECO:0000259" key="7">
    <source>
        <dbReference type="PROSITE" id="PS50850"/>
    </source>
</evidence>
<feature type="transmembrane region" description="Helical" evidence="6">
    <location>
        <begin position="324"/>
        <end position="343"/>
    </location>
</feature>
<dbReference type="EMBL" id="CP115174">
    <property type="protein sequence ID" value="WBO20726.1"/>
    <property type="molecule type" value="Genomic_DNA"/>
</dbReference>
<dbReference type="InterPro" id="IPR020846">
    <property type="entry name" value="MFS_dom"/>
</dbReference>
<organism evidence="8 9">
    <name type="scientific">Sphingomonas abietis</name>
    <dbReference type="NCBI Taxonomy" id="3012344"/>
    <lineage>
        <taxon>Bacteria</taxon>
        <taxon>Pseudomonadati</taxon>
        <taxon>Pseudomonadota</taxon>
        <taxon>Alphaproteobacteria</taxon>
        <taxon>Sphingomonadales</taxon>
        <taxon>Sphingomonadaceae</taxon>
        <taxon>Sphingomonas</taxon>
    </lineage>
</organism>
<feature type="transmembrane region" description="Helical" evidence="6">
    <location>
        <begin position="349"/>
        <end position="372"/>
    </location>
</feature>
<dbReference type="CDD" id="cd17319">
    <property type="entry name" value="MFS_ExuT_GudP_like"/>
    <property type="match status" value="1"/>
</dbReference>
<gene>
    <name evidence="8" type="ORF">PBT88_10915</name>
</gene>
<dbReference type="InterPro" id="IPR000849">
    <property type="entry name" value="Sugar_P_transporter"/>
</dbReference>
<dbReference type="Proteomes" id="UP001210865">
    <property type="component" value="Chromosome"/>
</dbReference>
<feature type="transmembrane region" description="Helical" evidence="6">
    <location>
        <begin position="384"/>
        <end position="404"/>
    </location>
</feature>
<dbReference type="SUPFAM" id="SSF103473">
    <property type="entry name" value="MFS general substrate transporter"/>
    <property type="match status" value="1"/>
</dbReference>
<sequence>MEMQAKPAIVQQSHVRYAILATIFLLTTINFADRAAISVAGSAIKTALGISPVTLGYIFSAFGWSYVFAQIPGGALLDRYGSKTVYLASIIGWSACTFASGFASFMAPASAVIALFMLRLGLGAVEAPSFPANARLVAAWFPDSERGTASAIFNSAQYAALILFAPLMGWIVDRFSWHYVFFVMGTLGFVSAAIFAKVVHAPRRHPHVSQSELDHIMRGGAQIQLDAPSATPKTAFSWSIVRQLLGNRMLLGIYIGQYCVNGLTYFFTTWFPVYLVQAKHLSYTQAGFGAAVPAIAGVAGGIIGGVISDRLIKRGHSLTFSRKLPIVIGMLCAISIVLCNFVTSLTLVIAIMSLSFFGKGLGALGWAVVSDAAPREVTGLSGSIFNMVGNLAGIVTPIVIGYIVATTGSFDLALAFVAAHALLVVVSYTMIVGPIRRFALRDATAA</sequence>
<evidence type="ECO:0000256" key="3">
    <source>
        <dbReference type="ARBA" id="ARBA00022692"/>
    </source>
</evidence>
<feature type="transmembrane region" description="Helical" evidence="6">
    <location>
        <begin position="151"/>
        <end position="171"/>
    </location>
</feature>
<comment type="subcellular location">
    <subcellularLocation>
        <location evidence="1">Cell membrane</location>
        <topology evidence="1">Multi-pass membrane protein</topology>
    </subcellularLocation>
</comment>
<evidence type="ECO:0000256" key="5">
    <source>
        <dbReference type="ARBA" id="ARBA00023136"/>
    </source>
</evidence>
<proteinExistence type="predicted"/>
<keyword evidence="2" id="KW-1003">Cell membrane</keyword>
<feature type="transmembrane region" description="Helical" evidence="6">
    <location>
        <begin position="111"/>
        <end position="130"/>
    </location>
</feature>
<keyword evidence="3 6" id="KW-0812">Transmembrane</keyword>
<dbReference type="InterPro" id="IPR036259">
    <property type="entry name" value="MFS_trans_sf"/>
</dbReference>
<feature type="transmembrane region" description="Helical" evidence="6">
    <location>
        <begin position="177"/>
        <end position="196"/>
    </location>
</feature>
<dbReference type="PIRSF" id="PIRSF002808">
    <property type="entry name" value="Hexose_phosphate_transp"/>
    <property type="match status" value="1"/>
</dbReference>
<dbReference type="PROSITE" id="PS50850">
    <property type="entry name" value="MFS"/>
    <property type="match status" value="1"/>
</dbReference>
<dbReference type="InterPro" id="IPR011701">
    <property type="entry name" value="MFS"/>
</dbReference>
<feature type="transmembrane region" description="Helical" evidence="6">
    <location>
        <begin position="288"/>
        <end position="312"/>
    </location>
</feature>
<dbReference type="PANTHER" id="PTHR11662:SF399">
    <property type="entry name" value="FI19708P1-RELATED"/>
    <property type="match status" value="1"/>
</dbReference>
<evidence type="ECO:0000313" key="9">
    <source>
        <dbReference type="Proteomes" id="UP001210865"/>
    </source>
</evidence>
<keyword evidence="5 6" id="KW-0472">Membrane</keyword>
<evidence type="ECO:0000256" key="4">
    <source>
        <dbReference type="ARBA" id="ARBA00022989"/>
    </source>
</evidence>
<feature type="transmembrane region" description="Helical" evidence="6">
    <location>
        <begin position="249"/>
        <end position="268"/>
    </location>
</feature>
<feature type="transmembrane region" description="Helical" evidence="6">
    <location>
        <begin position="58"/>
        <end position="77"/>
    </location>
</feature>
<feature type="transmembrane region" description="Helical" evidence="6">
    <location>
        <begin position="84"/>
        <end position="105"/>
    </location>
</feature>
<reference evidence="8 9" key="1">
    <citation type="submission" date="2022-12" db="EMBL/GenBank/DDBJ databases">
        <title>Sphingomonas abieness sp. nov., an endophytic bacterium isolated from Abies koreana.</title>
        <authorList>
            <person name="Jiang L."/>
            <person name="Lee J."/>
        </authorList>
    </citation>
    <scope>NUCLEOTIDE SEQUENCE [LARGE SCALE GENOMIC DNA]</scope>
    <source>
        <strain evidence="9">PAMB 00755</strain>
    </source>
</reference>
<evidence type="ECO:0000256" key="2">
    <source>
        <dbReference type="ARBA" id="ARBA00022475"/>
    </source>
</evidence>
<dbReference type="RefSeq" id="WP_270075376.1">
    <property type="nucleotide sequence ID" value="NZ_CP115174.1"/>
</dbReference>
<accession>A0ABY7NGQ0</accession>
<dbReference type="Pfam" id="PF07690">
    <property type="entry name" value="MFS_1"/>
    <property type="match status" value="1"/>
</dbReference>
<evidence type="ECO:0000313" key="8">
    <source>
        <dbReference type="EMBL" id="WBO20726.1"/>
    </source>
</evidence>
<dbReference type="PANTHER" id="PTHR11662">
    <property type="entry name" value="SOLUTE CARRIER FAMILY 17"/>
    <property type="match status" value="1"/>
</dbReference>
<protein>
    <submittedName>
        <fullName evidence="8">MFS transporter</fullName>
    </submittedName>
</protein>
<feature type="domain" description="Major facilitator superfamily (MFS) profile" evidence="7">
    <location>
        <begin position="19"/>
        <end position="436"/>
    </location>
</feature>
<feature type="transmembrane region" description="Helical" evidence="6">
    <location>
        <begin position="410"/>
        <end position="431"/>
    </location>
</feature>
<evidence type="ECO:0000256" key="6">
    <source>
        <dbReference type="SAM" id="Phobius"/>
    </source>
</evidence>
<dbReference type="Gene3D" id="1.20.1250.20">
    <property type="entry name" value="MFS general substrate transporter like domains"/>
    <property type="match status" value="2"/>
</dbReference>